<dbReference type="OrthoDB" id="950503at2"/>
<sequence>MRNFVAILLLSIHLFTLAGYRLVLSYLEQKADKTLVQKLDSNQYNDADLVTIKIPLNMPYTNDKSEFERCDGTIKINGVFYNYVKRKLCNDTLILQCIANNEKSKLSDAKNVYAKIAGDAQTSSSHQQAMISLLKLFFFEYNYKTGYDLSACVSGLSHPYATKSDDILCSFYIASPEKPPEII</sequence>
<keyword evidence="2" id="KW-1185">Reference proteome</keyword>
<gene>
    <name evidence="1" type="ORF">SAMN05444277_109173</name>
</gene>
<dbReference type="Proteomes" id="UP000199031">
    <property type="component" value="Unassembled WGS sequence"/>
</dbReference>
<dbReference type="AlphaFoldDB" id="A0A1I5XTS9"/>
<name>A0A1I5XTS9_9BACT</name>
<accession>A0A1I5XTS9</accession>
<organism evidence="1 2">
    <name type="scientific">Parafilimonas terrae</name>
    <dbReference type="NCBI Taxonomy" id="1465490"/>
    <lineage>
        <taxon>Bacteria</taxon>
        <taxon>Pseudomonadati</taxon>
        <taxon>Bacteroidota</taxon>
        <taxon>Chitinophagia</taxon>
        <taxon>Chitinophagales</taxon>
        <taxon>Chitinophagaceae</taxon>
        <taxon>Parafilimonas</taxon>
    </lineage>
</organism>
<reference evidence="1 2" key="1">
    <citation type="submission" date="2016-10" db="EMBL/GenBank/DDBJ databases">
        <authorList>
            <person name="de Groot N.N."/>
        </authorList>
    </citation>
    <scope>NUCLEOTIDE SEQUENCE [LARGE SCALE GENOMIC DNA]</scope>
    <source>
        <strain evidence="1 2">DSM 28286</strain>
    </source>
</reference>
<evidence type="ECO:0000313" key="1">
    <source>
        <dbReference type="EMBL" id="SFQ35324.1"/>
    </source>
</evidence>
<evidence type="ECO:0000313" key="2">
    <source>
        <dbReference type="Proteomes" id="UP000199031"/>
    </source>
</evidence>
<dbReference type="STRING" id="1465490.SAMN05444277_109173"/>
<dbReference type="EMBL" id="FOXQ01000009">
    <property type="protein sequence ID" value="SFQ35324.1"/>
    <property type="molecule type" value="Genomic_DNA"/>
</dbReference>
<dbReference type="RefSeq" id="WP_090660255.1">
    <property type="nucleotide sequence ID" value="NZ_FOXQ01000009.1"/>
</dbReference>
<proteinExistence type="predicted"/>
<protein>
    <submittedName>
        <fullName evidence="1">Uncharacterized protein</fullName>
    </submittedName>
</protein>